<evidence type="ECO:0000256" key="1">
    <source>
        <dbReference type="ARBA" id="ARBA00004651"/>
    </source>
</evidence>
<proteinExistence type="inferred from homology"/>
<dbReference type="Gene3D" id="3.40.50.1000">
    <property type="entry name" value="HAD superfamily/HAD-like"/>
    <property type="match status" value="1"/>
</dbReference>
<dbReference type="SMART" id="SM00746">
    <property type="entry name" value="TRASH"/>
    <property type="match status" value="1"/>
</dbReference>
<organism evidence="13 14">
    <name type="scientific">Leptospira ellinghausenii</name>
    <dbReference type="NCBI Taxonomy" id="1917822"/>
    <lineage>
        <taxon>Bacteria</taxon>
        <taxon>Pseudomonadati</taxon>
        <taxon>Spirochaetota</taxon>
        <taxon>Spirochaetia</taxon>
        <taxon>Leptospirales</taxon>
        <taxon>Leptospiraceae</taxon>
        <taxon>Leptospira</taxon>
    </lineage>
</organism>
<evidence type="ECO:0000256" key="3">
    <source>
        <dbReference type="ARBA" id="ARBA00022475"/>
    </source>
</evidence>
<dbReference type="SUPFAM" id="SSF81653">
    <property type="entry name" value="Calcium ATPase, transduction domain A"/>
    <property type="match status" value="1"/>
</dbReference>
<dbReference type="GO" id="GO:0005507">
    <property type="term" value="F:copper ion binding"/>
    <property type="evidence" value="ECO:0007669"/>
    <property type="project" value="TreeGrafter"/>
</dbReference>
<evidence type="ECO:0000256" key="11">
    <source>
        <dbReference type="RuleBase" id="RU362081"/>
    </source>
</evidence>
<keyword evidence="6 11" id="KW-0547">Nucleotide-binding</keyword>
<dbReference type="SUPFAM" id="SSF56784">
    <property type="entry name" value="HAD-like"/>
    <property type="match status" value="1"/>
</dbReference>
<dbReference type="GO" id="GO:0043682">
    <property type="term" value="F:P-type divalent copper transporter activity"/>
    <property type="evidence" value="ECO:0007669"/>
    <property type="project" value="TreeGrafter"/>
</dbReference>
<dbReference type="SFLD" id="SFLDG00002">
    <property type="entry name" value="C1.7:_P-type_atpase_like"/>
    <property type="match status" value="1"/>
</dbReference>
<dbReference type="SUPFAM" id="SSF81665">
    <property type="entry name" value="Calcium ATPase, transmembrane domain M"/>
    <property type="match status" value="1"/>
</dbReference>
<feature type="transmembrane region" description="Helical" evidence="11">
    <location>
        <begin position="124"/>
        <end position="147"/>
    </location>
</feature>
<dbReference type="GO" id="GO:0060003">
    <property type="term" value="P:copper ion export"/>
    <property type="evidence" value="ECO:0007669"/>
    <property type="project" value="UniProtKB-ARBA"/>
</dbReference>
<dbReference type="EMBL" id="BFAZ01000012">
    <property type="protein sequence ID" value="GBF44417.1"/>
    <property type="molecule type" value="Genomic_DNA"/>
</dbReference>
<feature type="domain" description="TRASH" evidence="12">
    <location>
        <begin position="5"/>
        <end position="43"/>
    </location>
</feature>
<evidence type="ECO:0000256" key="9">
    <source>
        <dbReference type="ARBA" id="ARBA00022989"/>
    </source>
</evidence>
<keyword evidence="7 11" id="KW-0067">ATP-binding</keyword>
<keyword evidence="3 11" id="KW-1003">Cell membrane</keyword>
<dbReference type="SFLD" id="SFLDF00027">
    <property type="entry name" value="p-type_atpase"/>
    <property type="match status" value="1"/>
</dbReference>
<dbReference type="CDD" id="cd02094">
    <property type="entry name" value="P-type_ATPase_Cu-like"/>
    <property type="match status" value="1"/>
</dbReference>
<evidence type="ECO:0000256" key="8">
    <source>
        <dbReference type="ARBA" id="ARBA00022967"/>
    </source>
</evidence>
<evidence type="ECO:0000256" key="5">
    <source>
        <dbReference type="ARBA" id="ARBA00022723"/>
    </source>
</evidence>
<feature type="transmembrane region" description="Helical" evidence="11">
    <location>
        <begin position="409"/>
        <end position="432"/>
    </location>
</feature>
<dbReference type="Gene3D" id="2.70.150.10">
    <property type="entry name" value="Calcium-transporting ATPase, cytoplasmic transduction domain A"/>
    <property type="match status" value="1"/>
</dbReference>
<dbReference type="NCBIfam" id="TIGR01525">
    <property type="entry name" value="ATPase-IB_hvy"/>
    <property type="match status" value="1"/>
</dbReference>
<feature type="transmembrane region" description="Helical" evidence="11">
    <location>
        <begin position="194"/>
        <end position="216"/>
    </location>
</feature>
<dbReference type="AlphaFoldDB" id="A0A2P2DID5"/>
<evidence type="ECO:0000256" key="4">
    <source>
        <dbReference type="ARBA" id="ARBA00022692"/>
    </source>
</evidence>
<dbReference type="InterPro" id="IPR011017">
    <property type="entry name" value="TRASH_dom"/>
</dbReference>
<dbReference type="InterPro" id="IPR027256">
    <property type="entry name" value="P-typ_ATPase_IB"/>
</dbReference>
<dbReference type="InterPro" id="IPR045800">
    <property type="entry name" value="HMBD"/>
</dbReference>
<dbReference type="PANTHER" id="PTHR43520:SF8">
    <property type="entry name" value="P-TYPE CU(+) TRANSPORTER"/>
    <property type="match status" value="1"/>
</dbReference>
<protein>
    <submittedName>
        <fullName evidence="13">Copper-exporting ATPase</fullName>
    </submittedName>
</protein>
<accession>A0A2P2DID5</accession>
<evidence type="ECO:0000256" key="7">
    <source>
        <dbReference type="ARBA" id="ARBA00022840"/>
    </source>
</evidence>
<dbReference type="InterPro" id="IPR018303">
    <property type="entry name" value="ATPase_P-typ_P_site"/>
</dbReference>
<dbReference type="PRINTS" id="PR00119">
    <property type="entry name" value="CATATPASE"/>
</dbReference>
<dbReference type="InterPro" id="IPR023299">
    <property type="entry name" value="ATPase_P-typ_cyto_dom_N"/>
</dbReference>
<dbReference type="InterPro" id="IPR059000">
    <property type="entry name" value="ATPase_P-type_domA"/>
</dbReference>
<evidence type="ECO:0000256" key="10">
    <source>
        <dbReference type="ARBA" id="ARBA00023136"/>
    </source>
</evidence>
<gene>
    <name evidence="13" type="ORF">LPTSP2_37200</name>
</gene>
<evidence type="ECO:0000259" key="12">
    <source>
        <dbReference type="SMART" id="SM00746"/>
    </source>
</evidence>
<comment type="caution">
    <text evidence="13">The sequence shown here is derived from an EMBL/GenBank/DDBJ whole genome shotgun (WGS) entry which is preliminary data.</text>
</comment>
<dbReference type="PRINTS" id="PR00943">
    <property type="entry name" value="CUATPASE"/>
</dbReference>
<comment type="similarity">
    <text evidence="2 11">Belongs to the cation transport ATPase (P-type) (TC 3.A.3) family. Type IB subfamily.</text>
</comment>
<evidence type="ECO:0000256" key="2">
    <source>
        <dbReference type="ARBA" id="ARBA00006024"/>
    </source>
</evidence>
<dbReference type="NCBIfam" id="TIGR01494">
    <property type="entry name" value="ATPase_P-type"/>
    <property type="match status" value="1"/>
</dbReference>
<dbReference type="InterPro" id="IPR007029">
    <property type="entry name" value="YHS_dom"/>
</dbReference>
<dbReference type="Gene3D" id="3.40.1110.10">
    <property type="entry name" value="Calcium-transporting ATPase, cytoplasmic domain N"/>
    <property type="match status" value="1"/>
</dbReference>
<dbReference type="OrthoDB" id="9760364at2"/>
<evidence type="ECO:0000256" key="6">
    <source>
        <dbReference type="ARBA" id="ARBA00022741"/>
    </source>
</evidence>
<dbReference type="Pfam" id="PF00702">
    <property type="entry name" value="Hydrolase"/>
    <property type="match status" value="1"/>
</dbReference>
<evidence type="ECO:0000313" key="13">
    <source>
        <dbReference type="EMBL" id="GBF44417.1"/>
    </source>
</evidence>
<dbReference type="InterPro" id="IPR036412">
    <property type="entry name" value="HAD-like_sf"/>
</dbReference>
<dbReference type="SFLD" id="SFLDS00003">
    <property type="entry name" value="Haloacid_Dehalogenase"/>
    <property type="match status" value="1"/>
</dbReference>
<evidence type="ECO:0000313" key="14">
    <source>
        <dbReference type="Proteomes" id="UP000245206"/>
    </source>
</evidence>
<dbReference type="InterPro" id="IPR023298">
    <property type="entry name" value="ATPase_P-typ_TM_dom_sf"/>
</dbReference>
<dbReference type="Pfam" id="PF19335">
    <property type="entry name" value="HMBD"/>
    <property type="match status" value="1"/>
</dbReference>
<dbReference type="NCBIfam" id="TIGR01511">
    <property type="entry name" value="ATPase-IB1_Cu"/>
    <property type="match status" value="1"/>
</dbReference>
<keyword evidence="10 11" id="KW-0472">Membrane</keyword>
<dbReference type="InterPro" id="IPR023214">
    <property type="entry name" value="HAD_sf"/>
</dbReference>
<dbReference type="GO" id="GO:0005524">
    <property type="term" value="F:ATP binding"/>
    <property type="evidence" value="ECO:0007669"/>
    <property type="project" value="UniProtKB-UniRule"/>
</dbReference>
<keyword evidence="14" id="KW-1185">Reference proteome</keyword>
<feature type="transmembrane region" description="Helical" evidence="11">
    <location>
        <begin position="383"/>
        <end position="403"/>
    </location>
</feature>
<dbReference type="PROSITE" id="PS00154">
    <property type="entry name" value="ATPASE_E1_E2"/>
    <property type="match status" value="1"/>
</dbReference>
<dbReference type="GO" id="GO:0016887">
    <property type="term" value="F:ATP hydrolysis activity"/>
    <property type="evidence" value="ECO:0007669"/>
    <property type="project" value="InterPro"/>
</dbReference>
<name>A0A2P2DID5_9LEPT</name>
<feature type="transmembrane region" description="Helical" evidence="11">
    <location>
        <begin position="723"/>
        <end position="745"/>
    </location>
</feature>
<dbReference type="Pfam" id="PF04945">
    <property type="entry name" value="YHS"/>
    <property type="match status" value="1"/>
</dbReference>
<keyword evidence="8" id="KW-1278">Translocase</keyword>
<dbReference type="Pfam" id="PF00122">
    <property type="entry name" value="E1-E2_ATPase"/>
    <property type="match status" value="1"/>
</dbReference>
<keyword evidence="4 11" id="KW-0812">Transmembrane</keyword>
<dbReference type="InterPro" id="IPR008250">
    <property type="entry name" value="ATPase_P-typ_transduc_dom_A_sf"/>
</dbReference>
<dbReference type="Proteomes" id="UP000245206">
    <property type="component" value="Unassembled WGS sequence"/>
</dbReference>
<dbReference type="InterPro" id="IPR044492">
    <property type="entry name" value="P_typ_ATPase_HD_dom"/>
</dbReference>
<feature type="transmembrane region" description="Helical" evidence="11">
    <location>
        <begin position="228"/>
        <end position="247"/>
    </location>
</feature>
<dbReference type="FunFam" id="2.70.150.10:FF:000020">
    <property type="entry name" value="Copper-exporting P-type ATPase A"/>
    <property type="match status" value="1"/>
</dbReference>
<keyword evidence="5 11" id="KW-0479">Metal-binding</keyword>
<feature type="transmembrane region" description="Helical" evidence="11">
    <location>
        <begin position="159"/>
        <end position="182"/>
    </location>
</feature>
<comment type="subcellular location">
    <subcellularLocation>
        <location evidence="1">Cell membrane</location>
        <topology evidence="1">Multi-pass membrane protein</topology>
    </subcellularLocation>
</comment>
<dbReference type="GeneID" id="79829137"/>
<dbReference type="RefSeq" id="WP_040917522.1">
    <property type="nucleotide sequence ID" value="NZ_BFAZ01000012.1"/>
</dbReference>
<dbReference type="GO" id="GO:0055070">
    <property type="term" value="P:copper ion homeostasis"/>
    <property type="evidence" value="ECO:0007669"/>
    <property type="project" value="TreeGrafter"/>
</dbReference>
<keyword evidence="9 11" id="KW-1133">Transmembrane helix</keyword>
<dbReference type="PANTHER" id="PTHR43520">
    <property type="entry name" value="ATP7, ISOFORM B"/>
    <property type="match status" value="1"/>
</dbReference>
<dbReference type="InterPro" id="IPR001757">
    <property type="entry name" value="P_typ_ATPase"/>
</dbReference>
<sequence length="777" mass="83976">MKVKDIVCGMDIESETSNFKQVFEKKKYFFCSEKCMTKFLESPTSYIFKELAVKDIPPFHDQTLHSISTQEKKNHPVQYTCPMHPEIIQSVPGSCPKCGMTLEPVITSGEKADDSEYKSMKLRFIVSSIFTVPIFLSAMSDLISFLNLSNFLGANNVNWMQMLFSIPVVFWGGWPFLVRAYLSIINQSANMFTLIAIGTLSAFFYSLIALLFPGLLPVAFQGHGGMTFLYFEAAAVITTLVLLGQVLELKARTQTGAAIRSLLALTPPTATKITESGDEVVALKSLLTGDQIRVKPGEKIPVDGLILEGSSDVDESMISGEPLAISKVAGDKVIGGTVNGEGSFILQAEKVGEDTVLSRIIKMVNDAQRSRAPIQKLADITSAWFVPLVLLISISTFIGWYLLGPEPKLSYGFVNAVAVLIIACPCALGLATPISIMVSAGRGASEGVLFKDAAQLEILHKINTLFVDKTGTLTEGKPVLTEIIPLNGRKENELLAIAASIESNSEHPLALAIVQKAKLDKLELTKVTDFSAMAGKAAKGKIGDSMYFVGSEDIFTENLSKEFADKVNEIREDGSTVVFLSKEQVPIGIFVIRDKIKPNTPAAITELQSLGIEIVMLTGDNLKTAQHVSKTLGITRIHAGVLPEDKKKFIDEEKKKGRKIAMAGDGINDAPALALADVGIAMGNGTDIAMESAGITLIKGDLSGIARAIKLSRATFLNIKQNIFFAFAYNVIGIPIAAGLLYPFFEMLLNPMIAALAMSLSSISVIGNALRLKVMNV</sequence>
<dbReference type="GO" id="GO:0005886">
    <property type="term" value="C:plasma membrane"/>
    <property type="evidence" value="ECO:0007669"/>
    <property type="project" value="UniProtKB-SubCell"/>
</dbReference>
<reference evidence="14" key="1">
    <citation type="journal article" date="2019" name="Microbiol. Immunol.">
        <title>Molecular and phenotypic characterization of Leptospira johnsonii sp. nov., Leptospira ellinghausenii sp. nov. and Leptospira ryugenii sp. nov. isolated from soil and water in Japan.</title>
        <authorList>
            <person name="Masuzawa T."/>
            <person name="Saito M."/>
            <person name="Nakao R."/>
            <person name="Nikaido Y."/>
            <person name="Matsumoto M."/>
            <person name="Ogawa M."/>
            <person name="Yokoyama M."/>
            <person name="Hidaka Y."/>
            <person name="Tomita J."/>
            <person name="Sakakibara K."/>
            <person name="Suzuki K."/>
            <person name="Yasuda S."/>
            <person name="Sato H."/>
            <person name="Yamaguchi M."/>
            <person name="Yoshida S.I."/>
            <person name="Koizumi N."/>
            <person name="Kawamura Y."/>
        </authorList>
    </citation>
    <scope>NUCLEOTIDE SEQUENCE [LARGE SCALE GENOMIC DNA]</scope>
    <source>
        <strain evidence="14">E18</strain>
    </source>
</reference>
<feature type="transmembrane region" description="Helical" evidence="11">
    <location>
        <begin position="751"/>
        <end position="770"/>
    </location>
</feature>